<proteinExistence type="inferred from homology"/>
<name>A0A553NTU8_TIGCA</name>
<evidence type="ECO:0000313" key="3">
    <source>
        <dbReference type="EMBL" id="TRY68851.1"/>
    </source>
</evidence>
<dbReference type="Pfam" id="PF00857">
    <property type="entry name" value="Isochorismatase"/>
    <property type="match status" value="1"/>
</dbReference>
<evidence type="ECO:0000259" key="2">
    <source>
        <dbReference type="Pfam" id="PF00857"/>
    </source>
</evidence>
<comment type="caution">
    <text evidence="3">The sequence shown here is derived from an EMBL/GenBank/DDBJ whole genome shotgun (WGS) entry which is preliminary data.</text>
</comment>
<dbReference type="InterPro" id="IPR000868">
    <property type="entry name" value="Isochorismatase-like_dom"/>
</dbReference>
<dbReference type="STRING" id="6832.A0A553NTU8"/>
<dbReference type="InterPro" id="IPR036380">
    <property type="entry name" value="Isochorismatase-like_sf"/>
</dbReference>
<dbReference type="CDD" id="cd01012">
    <property type="entry name" value="YcaC_related"/>
    <property type="match status" value="1"/>
</dbReference>
<dbReference type="PANTHER" id="PTHR14119:SF3">
    <property type="entry name" value="ISOCHORISMATASE DOMAIN-CONTAINING PROTEIN 2"/>
    <property type="match status" value="1"/>
</dbReference>
<sequence length="204" mass="22743">MSIAGHSVRRGLGRISASTSALFLCDMQEKFRPMISYFDEVVHNSNRVLHAAKTMSMPALVTEQYPKGLGRTVPELEIAKYGLKPFEKTCFSMVIPNLMSQLSQEQNVTKSVILCGIETHACILHTTLDLLERDVEVHVLVDCCSSRSMTDRKYAFERLRDMGAFLTTSECVILGLTADSAHPKFKALQKLVYNPAPDTGLLKM</sequence>
<evidence type="ECO:0000313" key="4">
    <source>
        <dbReference type="Proteomes" id="UP000318571"/>
    </source>
</evidence>
<reference evidence="3 4" key="1">
    <citation type="journal article" date="2018" name="Nat. Ecol. Evol.">
        <title>Genomic signatures of mitonuclear coevolution across populations of Tigriopus californicus.</title>
        <authorList>
            <person name="Barreto F.S."/>
            <person name="Watson E.T."/>
            <person name="Lima T.G."/>
            <person name="Willett C.S."/>
            <person name="Edmands S."/>
            <person name="Li W."/>
            <person name="Burton R.S."/>
        </authorList>
    </citation>
    <scope>NUCLEOTIDE SEQUENCE [LARGE SCALE GENOMIC DNA]</scope>
    <source>
        <strain evidence="3 4">San Diego</strain>
    </source>
</reference>
<dbReference type="AlphaFoldDB" id="A0A553NTU8"/>
<accession>A0A553NTU8</accession>
<evidence type="ECO:0000256" key="1">
    <source>
        <dbReference type="ARBA" id="ARBA00006336"/>
    </source>
</evidence>
<organism evidence="3 4">
    <name type="scientific">Tigriopus californicus</name>
    <name type="common">Marine copepod</name>
    <dbReference type="NCBI Taxonomy" id="6832"/>
    <lineage>
        <taxon>Eukaryota</taxon>
        <taxon>Metazoa</taxon>
        <taxon>Ecdysozoa</taxon>
        <taxon>Arthropoda</taxon>
        <taxon>Crustacea</taxon>
        <taxon>Multicrustacea</taxon>
        <taxon>Hexanauplia</taxon>
        <taxon>Copepoda</taxon>
        <taxon>Harpacticoida</taxon>
        <taxon>Harpacticidae</taxon>
        <taxon>Tigriopus</taxon>
    </lineage>
</organism>
<dbReference type="EMBL" id="VCGU01000010">
    <property type="protein sequence ID" value="TRY68851.1"/>
    <property type="molecule type" value="Genomic_DNA"/>
</dbReference>
<feature type="domain" description="Isochorismatase-like" evidence="2">
    <location>
        <begin position="20"/>
        <end position="170"/>
    </location>
</feature>
<comment type="similarity">
    <text evidence="1">Belongs to the isochorismatase family.</text>
</comment>
<gene>
    <name evidence="3" type="ORF">TCAL_03214</name>
</gene>
<keyword evidence="4" id="KW-1185">Reference proteome</keyword>
<dbReference type="Gene3D" id="3.40.50.850">
    <property type="entry name" value="Isochorismatase-like"/>
    <property type="match status" value="1"/>
</dbReference>
<dbReference type="InterPro" id="IPR050993">
    <property type="entry name" value="Isochorismatase_domain"/>
</dbReference>
<dbReference type="Proteomes" id="UP000318571">
    <property type="component" value="Chromosome 1"/>
</dbReference>
<dbReference type="FunFam" id="3.40.50.850:FF:000001">
    <property type="entry name" value="Isochorismatase domain-containing protein 1"/>
    <property type="match status" value="1"/>
</dbReference>
<dbReference type="OrthoDB" id="269496at2759"/>
<dbReference type="PANTHER" id="PTHR14119">
    <property type="entry name" value="HYDROLASE"/>
    <property type="match status" value="1"/>
</dbReference>
<dbReference type="OMA" id="HVCVFQT"/>
<dbReference type="SUPFAM" id="SSF52499">
    <property type="entry name" value="Isochorismatase-like hydrolases"/>
    <property type="match status" value="1"/>
</dbReference>
<protein>
    <recommendedName>
        <fullName evidence="2">Isochorismatase-like domain-containing protein</fullName>
    </recommendedName>
</protein>